<name>A0A1G9AR98_ANEMI</name>
<gene>
    <name evidence="2" type="ORF">SAMN04487909_14741</name>
</gene>
<dbReference type="Proteomes" id="UP000182836">
    <property type="component" value="Unassembled WGS sequence"/>
</dbReference>
<accession>A0A1G9AR98</accession>
<organism evidence="2 3">
    <name type="scientific">Aneurinibacillus migulanus</name>
    <name type="common">Bacillus migulanus</name>
    <dbReference type="NCBI Taxonomy" id="47500"/>
    <lineage>
        <taxon>Bacteria</taxon>
        <taxon>Bacillati</taxon>
        <taxon>Bacillota</taxon>
        <taxon>Bacilli</taxon>
        <taxon>Bacillales</taxon>
        <taxon>Paenibacillaceae</taxon>
        <taxon>Aneurinibacillus group</taxon>
        <taxon>Aneurinibacillus</taxon>
    </lineage>
</organism>
<evidence type="ECO:0000313" key="3">
    <source>
        <dbReference type="Proteomes" id="UP000182836"/>
    </source>
</evidence>
<reference evidence="2 3" key="1">
    <citation type="submission" date="2016-10" db="EMBL/GenBank/DDBJ databases">
        <authorList>
            <person name="de Groot N.N."/>
        </authorList>
    </citation>
    <scope>NUCLEOTIDE SEQUENCE [LARGE SCALE GENOMIC DNA]</scope>
    <source>
        <strain evidence="2 3">DSM 2895</strain>
    </source>
</reference>
<dbReference type="AlphaFoldDB" id="A0A1G9AR98"/>
<keyword evidence="1" id="KW-1133">Transmembrane helix</keyword>
<feature type="transmembrane region" description="Helical" evidence="1">
    <location>
        <begin position="69"/>
        <end position="91"/>
    </location>
</feature>
<sequence>MLKGGFYIWLRLLSDVSLPRLFDEALRHGILLNPGTIKAGAKLQRRHPPSFLYPAECVEKGRATTPASFFLIVRFLTVFLYTALVPSYTAASPLAVHRALPGTPS</sequence>
<proteinExistence type="predicted"/>
<keyword evidence="1" id="KW-0812">Transmembrane</keyword>
<protein>
    <submittedName>
        <fullName evidence="2">Uncharacterized protein</fullName>
    </submittedName>
</protein>
<evidence type="ECO:0000313" key="2">
    <source>
        <dbReference type="EMBL" id="SDK29085.1"/>
    </source>
</evidence>
<evidence type="ECO:0000256" key="1">
    <source>
        <dbReference type="SAM" id="Phobius"/>
    </source>
</evidence>
<dbReference type="EMBL" id="FNED01000047">
    <property type="protein sequence ID" value="SDK29085.1"/>
    <property type="molecule type" value="Genomic_DNA"/>
</dbReference>
<keyword evidence="1" id="KW-0472">Membrane</keyword>